<evidence type="ECO:0000313" key="1">
    <source>
        <dbReference type="EMBL" id="VDP73862.1"/>
    </source>
</evidence>
<protein>
    <submittedName>
        <fullName evidence="1">Uncharacterized protein</fullName>
    </submittedName>
</protein>
<dbReference type="EMBL" id="UZAL01038516">
    <property type="protein sequence ID" value="VDP73862.1"/>
    <property type="molecule type" value="Genomic_DNA"/>
</dbReference>
<proteinExistence type="predicted"/>
<dbReference type="AlphaFoldDB" id="A0A183PSH5"/>
<organism evidence="1 2">
    <name type="scientific">Schistosoma mattheei</name>
    <dbReference type="NCBI Taxonomy" id="31246"/>
    <lineage>
        <taxon>Eukaryota</taxon>
        <taxon>Metazoa</taxon>
        <taxon>Spiralia</taxon>
        <taxon>Lophotrochozoa</taxon>
        <taxon>Platyhelminthes</taxon>
        <taxon>Trematoda</taxon>
        <taxon>Digenea</taxon>
        <taxon>Strigeidida</taxon>
        <taxon>Schistosomatoidea</taxon>
        <taxon>Schistosomatidae</taxon>
        <taxon>Schistosoma</taxon>
    </lineage>
</organism>
<dbReference type="Proteomes" id="UP000269396">
    <property type="component" value="Unassembled WGS sequence"/>
</dbReference>
<accession>A0A183PSH5</accession>
<name>A0A183PSH5_9TREM</name>
<sequence>MDLNHEWKGTCLPQKLNLMSFIPGGVAFTMLKISWICNVVSLRRIAFTGCNFPSKSTGKTRECLASFSTEITSERKENDASSPWESDKPKRIWPNQLPVPIKAVTPPFSTTVAATSKAPLIKDFFRGQELFEFLELQTRREVDDLDAMHNQIKRFILKSMCFFPSDLLFNIKVKWCNQFLKVFFD</sequence>
<gene>
    <name evidence="1" type="ORF">SMTD_LOCUS17313</name>
</gene>
<dbReference type="STRING" id="31246.A0A183PSH5"/>
<reference evidence="1 2" key="1">
    <citation type="submission" date="2018-11" db="EMBL/GenBank/DDBJ databases">
        <authorList>
            <consortium name="Pathogen Informatics"/>
        </authorList>
    </citation>
    <scope>NUCLEOTIDE SEQUENCE [LARGE SCALE GENOMIC DNA]</scope>
    <source>
        <strain>Denwood</strain>
        <strain evidence="2">Zambia</strain>
    </source>
</reference>
<keyword evidence="2" id="KW-1185">Reference proteome</keyword>
<evidence type="ECO:0000313" key="2">
    <source>
        <dbReference type="Proteomes" id="UP000269396"/>
    </source>
</evidence>